<keyword evidence="2" id="KW-1185">Reference proteome</keyword>
<evidence type="ECO:0000313" key="1">
    <source>
        <dbReference type="EMBL" id="MCI50041.1"/>
    </source>
</evidence>
<dbReference type="AlphaFoldDB" id="A0A392SMD1"/>
<dbReference type="Proteomes" id="UP000265520">
    <property type="component" value="Unassembled WGS sequence"/>
</dbReference>
<organism evidence="1 2">
    <name type="scientific">Trifolium medium</name>
    <dbReference type="NCBI Taxonomy" id="97028"/>
    <lineage>
        <taxon>Eukaryota</taxon>
        <taxon>Viridiplantae</taxon>
        <taxon>Streptophyta</taxon>
        <taxon>Embryophyta</taxon>
        <taxon>Tracheophyta</taxon>
        <taxon>Spermatophyta</taxon>
        <taxon>Magnoliopsida</taxon>
        <taxon>eudicotyledons</taxon>
        <taxon>Gunneridae</taxon>
        <taxon>Pentapetalae</taxon>
        <taxon>rosids</taxon>
        <taxon>fabids</taxon>
        <taxon>Fabales</taxon>
        <taxon>Fabaceae</taxon>
        <taxon>Papilionoideae</taxon>
        <taxon>50 kb inversion clade</taxon>
        <taxon>NPAAA clade</taxon>
        <taxon>Hologalegina</taxon>
        <taxon>IRL clade</taxon>
        <taxon>Trifolieae</taxon>
        <taxon>Trifolium</taxon>
    </lineage>
</organism>
<reference evidence="1 2" key="1">
    <citation type="journal article" date="2018" name="Front. Plant Sci.">
        <title>Red Clover (Trifolium pratense) and Zigzag Clover (T. medium) - A Picture of Genomic Similarities and Differences.</title>
        <authorList>
            <person name="Dluhosova J."/>
            <person name="Istvanek J."/>
            <person name="Nedelnik J."/>
            <person name="Repkova J."/>
        </authorList>
    </citation>
    <scope>NUCLEOTIDE SEQUENCE [LARGE SCALE GENOMIC DNA]</scope>
    <source>
        <strain evidence="2">cv. 10/8</strain>
        <tissue evidence="1">Leaf</tissue>
    </source>
</reference>
<feature type="non-terminal residue" evidence="1">
    <location>
        <position position="100"/>
    </location>
</feature>
<sequence length="100" mass="11239">IFKKSRDGSKDKRKEILKEEADQAIASFFYSNAIPLKVVESKAFIAMVDMISRCGVGFEPPSVEDISGKYLTEHVRLTNEALEEHRSVWKKTGCSIMVDG</sequence>
<evidence type="ECO:0000313" key="2">
    <source>
        <dbReference type="Proteomes" id="UP000265520"/>
    </source>
</evidence>
<proteinExistence type="predicted"/>
<accession>A0A392SMD1</accession>
<comment type="caution">
    <text evidence="1">The sequence shown here is derived from an EMBL/GenBank/DDBJ whole genome shotgun (WGS) entry which is preliminary data.</text>
</comment>
<dbReference type="EMBL" id="LXQA010410542">
    <property type="protein sequence ID" value="MCI50041.1"/>
    <property type="molecule type" value="Genomic_DNA"/>
</dbReference>
<feature type="non-terminal residue" evidence="1">
    <location>
        <position position="1"/>
    </location>
</feature>
<protein>
    <submittedName>
        <fullName evidence="1">HAT family dimerization domain containing protein</fullName>
    </submittedName>
</protein>
<name>A0A392SMD1_9FABA</name>